<keyword evidence="8" id="KW-0206">Cytoskeleton</keyword>
<evidence type="ECO:0000313" key="14">
    <source>
        <dbReference type="EMBL" id="CAB3979886.1"/>
    </source>
</evidence>
<evidence type="ECO:0000256" key="11">
    <source>
        <dbReference type="ARBA" id="ARBA00046836"/>
    </source>
</evidence>
<evidence type="ECO:0000256" key="8">
    <source>
        <dbReference type="ARBA" id="ARBA00023212"/>
    </source>
</evidence>
<evidence type="ECO:0000256" key="1">
    <source>
        <dbReference type="ARBA" id="ARBA00003029"/>
    </source>
</evidence>
<dbReference type="Pfam" id="PF00612">
    <property type="entry name" value="IQ"/>
    <property type="match status" value="1"/>
</dbReference>
<name>A0A6S7FVP9_PARCT</name>
<keyword evidence="12" id="KW-0175">Coiled coil</keyword>
<sequence>MATSILEPIRMAKMPSTASSSSETHSRIHEKASHFKSREIADPLKVLEPERKKLTSLESQRIMAVLEGTIRRIEISTILPFVVENLSRFSIVLGAELTHLLKEHDSLQGRYQKAVSQLHLEEKRLVSTQEKFAQQKKQKEAEFFLDDDDDDRRSSIGGADDETTALDITLAEGKIKKELKMVNFLREQLKQSLRTLLRLFVRNPTALDSLRNESKERSEEANEMLTQLNALKGTLFERLLRTPSELKERDSYLKFITERERKLSKHAKKLREELSVATEDKENELAKRNDVIRKLRFDIFNVERTSKENNQQVINEASKEQLAEDKNSEGKRSKLQQEIIEQKKLTETSIAKHRASELGLRKKKYKVETEVENWIQKYDNDMGERQDEFDQLDTVYTEEKKQLNELEERFRTMEKEYRDIMEERRIAREKAEEANRELQAKIKAATLIQSFWRALKARKQLKNKKKKGKKGKKGAKKRLR</sequence>
<comment type="similarity">
    <text evidence="3">Belongs to the DRC10 family.</text>
</comment>
<feature type="coiled-coil region" evidence="12">
    <location>
        <begin position="389"/>
        <end position="448"/>
    </location>
</feature>
<dbReference type="AlphaFoldDB" id="A0A6S7FVP9"/>
<dbReference type="CDD" id="cd23767">
    <property type="entry name" value="IQCD"/>
    <property type="match status" value="1"/>
</dbReference>
<keyword evidence="7" id="KW-0969">Cilium</keyword>
<evidence type="ECO:0000313" key="15">
    <source>
        <dbReference type="Proteomes" id="UP001152795"/>
    </source>
</evidence>
<evidence type="ECO:0000256" key="10">
    <source>
        <dbReference type="ARBA" id="ARBA00032180"/>
    </source>
</evidence>
<accession>A0A6S7FVP9</accession>
<keyword evidence="5" id="KW-0963">Cytoplasm</keyword>
<evidence type="ECO:0000256" key="2">
    <source>
        <dbReference type="ARBA" id="ARBA00004611"/>
    </source>
</evidence>
<reference evidence="14" key="1">
    <citation type="submission" date="2020-04" db="EMBL/GenBank/DDBJ databases">
        <authorList>
            <person name="Alioto T."/>
            <person name="Alioto T."/>
            <person name="Gomez Garrido J."/>
        </authorList>
    </citation>
    <scope>NUCLEOTIDE SEQUENCE</scope>
    <source>
        <strain evidence="14">A484AB</strain>
    </source>
</reference>
<feature type="region of interest" description="Disordered" evidence="13">
    <location>
        <begin position="459"/>
        <end position="480"/>
    </location>
</feature>
<feature type="coiled-coil region" evidence="12">
    <location>
        <begin position="207"/>
        <end position="287"/>
    </location>
</feature>
<evidence type="ECO:0000256" key="9">
    <source>
        <dbReference type="ARBA" id="ARBA00023273"/>
    </source>
</evidence>
<feature type="region of interest" description="Disordered" evidence="13">
    <location>
        <begin position="11"/>
        <end position="34"/>
    </location>
</feature>
<proteinExistence type="inferred from homology"/>
<protein>
    <recommendedName>
        <fullName evidence="4">Dynein regulatory complex protein 10</fullName>
    </recommendedName>
    <alternativeName>
        <fullName evidence="10">IQ domain-containing protein D</fullName>
    </alternativeName>
</protein>
<dbReference type="InterPro" id="IPR000048">
    <property type="entry name" value="IQ_motif_EF-hand-BS"/>
</dbReference>
<keyword evidence="15" id="KW-1185">Reference proteome</keyword>
<dbReference type="OrthoDB" id="536093at2759"/>
<comment type="subunit">
    <text evidence="11">Component of the nexin-dynein regulatory complex (N-DRC). Interacts with CFAP52.</text>
</comment>
<evidence type="ECO:0000256" key="7">
    <source>
        <dbReference type="ARBA" id="ARBA00023069"/>
    </source>
</evidence>
<dbReference type="PROSITE" id="PS50096">
    <property type="entry name" value="IQ"/>
    <property type="match status" value="1"/>
</dbReference>
<feature type="compositionally biased region" description="Basic and acidic residues" evidence="13">
    <location>
        <begin position="24"/>
        <end position="34"/>
    </location>
</feature>
<evidence type="ECO:0000256" key="3">
    <source>
        <dbReference type="ARBA" id="ARBA00009071"/>
    </source>
</evidence>
<dbReference type="PANTHER" id="PTHR31598:SF1">
    <property type="entry name" value="DYNEIN REGULATORY COMPLEX PROTEIN 10"/>
    <property type="match status" value="1"/>
</dbReference>
<organism evidence="14 15">
    <name type="scientific">Paramuricea clavata</name>
    <name type="common">Red gorgonian</name>
    <name type="synonym">Violescent sea-whip</name>
    <dbReference type="NCBI Taxonomy" id="317549"/>
    <lineage>
        <taxon>Eukaryota</taxon>
        <taxon>Metazoa</taxon>
        <taxon>Cnidaria</taxon>
        <taxon>Anthozoa</taxon>
        <taxon>Octocorallia</taxon>
        <taxon>Malacalcyonacea</taxon>
        <taxon>Plexauridae</taxon>
        <taxon>Paramuricea</taxon>
    </lineage>
</organism>
<dbReference type="PANTHER" id="PTHR31598">
    <property type="entry name" value="IQ DOMAIN-CONTAINING PROTEIN D"/>
    <property type="match status" value="1"/>
</dbReference>
<evidence type="ECO:0000256" key="4">
    <source>
        <dbReference type="ARBA" id="ARBA00021752"/>
    </source>
</evidence>
<evidence type="ECO:0000256" key="12">
    <source>
        <dbReference type="SAM" id="Coils"/>
    </source>
</evidence>
<keyword evidence="6" id="KW-0282">Flagellum</keyword>
<comment type="function">
    <text evidence="1">Component of the nexin-dynein regulatory complex (N-DRC), a key regulator of ciliary/flagellar motility which maintains the alignment and integrity of the distal axoneme and regulates microtubule sliding in motile axonemes.</text>
</comment>
<dbReference type="InterPro" id="IPR042815">
    <property type="entry name" value="DRC10"/>
</dbReference>
<gene>
    <name evidence="14" type="ORF">PACLA_8A080716</name>
</gene>
<comment type="subcellular location">
    <subcellularLocation>
        <location evidence="2">Cytoplasm</location>
        <location evidence="2">Cytoskeleton</location>
        <location evidence="2">Flagellum axoneme</location>
    </subcellularLocation>
</comment>
<feature type="region of interest" description="Disordered" evidence="13">
    <location>
        <begin position="139"/>
        <end position="158"/>
    </location>
</feature>
<evidence type="ECO:0000256" key="13">
    <source>
        <dbReference type="SAM" id="MobiDB-lite"/>
    </source>
</evidence>
<comment type="caution">
    <text evidence="14">The sequence shown here is derived from an EMBL/GenBank/DDBJ whole genome shotgun (WGS) entry which is preliminary data.</text>
</comment>
<dbReference type="EMBL" id="CACRXK020000239">
    <property type="protein sequence ID" value="CAB3979886.1"/>
    <property type="molecule type" value="Genomic_DNA"/>
</dbReference>
<dbReference type="Proteomes" id="UP001152795">
    <property type="component" value="Unassembled WGS sequence"/>
</dbReference>
<keyword evidence="9" id="KW-0966">Cell projection</keyword>
<evidence type="ECO:0000256" key="5">
    <source>
        <dbReference type="ARBA" id="ARBA00022490"/>
    </source>
</evidence>
<evidence type="ECO:0000256" key="6">
    <source>
        <dbReference type="ARBA" id="ARBA00022846"/>
    </source>
</evidence>